<organism evidence="1 2">
    <name type="scientific">Dendrothele bispora (strain CBS 962.96)</name>
    <dbReference type="NCBI Taxonomy" id="1314807"/>
    <lineage>
        <taxon>Eukaryota</taxon>
        <taxon>Fungi</taxon>
        <taxon>Dikarya</taxon>
        <taxon>Basidiomycota</taxon>
        <taxon>Agaricomycotina</taxon>
        <taxon>Agaricomycetes</taxon>
        <taxon>Agaricomycetidae</taxon>
        <taxon>Agaricales</taxon>
        <taxon>Agaricales incertae sedis</taxon>
        <taxon>Dendrothele</taxon>
    </lineage>
</organism>
<gene>
    <name evidence="1" type="ORF">K435DRAFT_849192</name>
</gene>
<dbReference type="EMBL" id="ML179043">
    <property type="protein sequence ID" value="THV06401.1"/>
    <property type="molecule type" value="Genomic_DNA"/>
</dbReference>
<evidence type="ECO:0000313" key="1">
    <source>
        <dbReference type="EMBL" id="THV06401.1"/>
    </source>
</evidence>
<dbReference type="Proteomes" id="UP000297245">
    <property type="component" value="Unassembled WGS sequence"/>
</dbReference>
<accession>A0A4S8MTZ8</accession>
<reference evidence="1 2" key="1">
    <citation type="journal article" date="2019" name="Nat. Ecol. Evol.">
        <title>Megaphylogeny resolves global patterns of mushroom evolution.</title>
        <authorList>
            <person name="Varga T."/>
            <person name="Krizsan K."/>
            <person name="Foldi C."/>
            <person name="Dima B."/>
            <person name="Sanchez-Garcia M."/>
            <person name="Sanchez-Ramirez S."/>
            <person name="Szollosi G.J."/>
            <person name="Szarkandi J.G."/>
            <person name="Papp V."/>
            <person name="Albert L."/>
            <person name="Andreopoulos W."/>
            <person name="Angelini C."/>
            <person name="Antonin V."/>
            <person name="Barry K.W."/>
            <person name="Bougher N.L."/>
            <person name="Buchanan P."/>
            <person name="Buyck B."/>
            <person name="Bense V."/>
            <person name="Catcheside P."/>
            <person name="Chovatia M."/>
            <person name="Cooper J."/>
            <person name="Damon W."/>
            <person name="Desjardin D."/>
            <person name="Finy P."/>
            <person name="Geml J."/>
            <person name="Haridas S."/>
            <person name="Hughes K."/>
            <person name="Justo A."/>
            <person name="Karasinski D."/>
            <person name="Kautmanova I."/>
            <person name="Kiss B."/>
            <person name="Kocsube S."/>
            <person name="Kotiranta H."/>
            <person name="LaButti K.M."/>
            <person name="Lechner B.E."/>
            <person name="Liimatainen K."/>
            <person name="Lipzen A."/>
            <person name="Lukacs Z."/>
            <person name="Mihaltcheva S."/>
            <person name="Morgado L.N."/>
            <person name="Niskanen T."/>
            <person name="Noordeloos M.E."/>
            <person name="Ohm R.A."/>
            <person name="Ortiz-Santana B."/>
            <person name="Ovrebo C."/>
            <person name="Racz N."/>
            <person name="Riley R."/>
            <person name="Savchenko A."/>
            <person name="Shiryaev A."/>
            <person name="Soop K."/>
            <person name="Spirin V."/>
            <person name="Szebenyi C."/>
            <person name="Tomsovsky M."/>
            <person name="Tulloss R.E."/>
            <person name="Uehling J."/>
            <person name="Grigoriev I.V."/>
            <person name="Vagvolgyi C."/>
            <person name="Papp T."/>
            <person name="Martin F.M."/>
            <person name="Miettinen O."/>
            <person name="Hibbett D.S."/>
            <person name="Nagy L.G."/>
        </authorList>
    </citation>
    <scope>NUCLEOTIDE SEQUENCE [LARGE SCALE GENOMIC DNA]</scope>
    <source>
        <strain evidence="1 2">CBS 962.96</strain>
    </source>
</reference>
<evidence type="ECO:0000313" key="2">
    <source>
        <dbReference type="Proteomes" id="UP000297245"/>
    </source>
</evidence>
<proteinExistence type="predicted"/>
<name>A0A4S8MTZ8_DENBC</name>
<sequence>MFSQTRNLLRLVRGPETVCVYDPEYRKGLEIPAEEMTFSNQKLPCLLGLSTLLFTRSYSRINIAKACNAFYCEPEGQIYSHWSALLIFSHPYGHLFSSVFRHPYGRILSSFPSLTVKRLN</sequence>
<dbReference type="AlphaFoldDB" id="A0A4S8MTZ8"/>
<protein>
    <submittedName>
        <fullName evidence="1">Uncharacterized protein</fullName>
    </submittedName>
</protein>
<keyword evidence="2" id="KW-1185">Reference proteome</keyword>